<dbReference type="PROSITE" id="PS50089">
    <property type="entry name" value="ZF_RING_2"/>
    <property type="match status" value="1"/>
</dbReference>
<proteinExistence type="predicted"/>
<comment type="caution">
    <text evidence="2">The sequence shown here is derived from an EMBL/GenBank/DDBJ whole genome shotgun (WGS) entry which is preliminary data.</text>
</comment>
<feature type="domain" description="RING-type" evidence="1">
    <location>
        <begin position="40"/>
        <end position="81"/>
    </location>
</feature>
<dbReference type="InterPro" id="IPR013083">
    <property type="entry name" value="Znf_RING/FYVE/PHD"/>
</dbReference>
<name>A0A0F9FIH1_9ZZZZ</name>
<gene>
    <name evidence="2" type="ORF">LCGC14_1947060</name>
</gene>
<organism evidence="2">
    <name type="scientific">marine sediment metagenome</name>
    <dbReference type="NCBI Taxonomy" id="412755"/>
    <lineage>
        <taxon>unclassified sequences</taxon>
        <taxon>metagenomes</taxon>
        <taxon>ecological metagenomes</taxon>
    </lineage>
</organism>
<dbReference type="EMBL" id="LAZR01021180">
    <property type="protein sequence ID" value="KKL86204.1"/>
    <property type="molecule type" value="Genomic_DNA"/>
</dbReference>
<dbReference type="InterPro" id="IPR001841">
    <property type="entry name" value="Znf_RING"/>
</dbReference>
<accession>A0A0F9FIH1</accession>
<sequence length="334" mass="40027">MFIHSLENKIIYENYYKINFFFIRLSIFFLKMSNTESQNCAICQDHIFSDEFKTNCGHIFHGKCFNDYLRRSKNISCPICKKKNPITYNLIIDIYNLNIIEMEYQEIYYTSNEILNIAKEQVNHLKFGTNELKLNDSIYNEFTEKIYPLCFNNPIINVVIINSTIEDRVRLLHNIPKIDHDSFETFRANRFYDIDICSQKSFKILGYEKSKILSKNEYIKERIYNVWIIRETDQAYWIQFEIPFLIGKGGPKLHKRYYYIKKTGEITVLCSEQQILEISPVKNPKENSYCYSKTNSKKKRLLIEYNGYEFIMKKKIVMEQSFKTITHSLSDKYE</sequence>
<reference evidence="2" key="1">
    <citation type="journal article" date="2015" name="Nature">
        <title>Complex archaea that bridge the gap between prokaryotes and eukaryotes.</title>
        <authorList>
            <person name="Spang A."/>
            <person name="Saw J.H."/>
            <person name="Jorgensen S.L."/>
            <person name="Zaremba-Niedzwiedzka K."/>
            <person name="Martijn J."/>
            <person name="Lind A.E."/>
            <person name="van Eijk R."/>
            <person name="Schleper C."/>
            <person name="Guy L."/>
            <person name="Ettema T.J."/>
        </authorList>
    </citation>
    <scope>NUCLEOTIDE SEQUENCE</scope>
</reference>
<dbReference type="SUPFAM" id="SSF57850">
    <property type="entry name" value="RING/U-box"/>
    <property type="match status" value="1"/>
</dbReference>
<dbReference type="AlphaFoldDB" id="A0A0F9FIH1"/>
<evidence type="ECO:0000313" key="2">
    <source>
        <dbReference type="EMBL" id="KKL86204.1"/>
    </source>
</evidence>
<protein>
    <recommendedName>
        <fullName evidence="1">RING-type domain-containing protein</fullName>
    </recommendedName>
</protein>
<dbReference type="Pfam" id="PF13639">
    <property type="entry name" value="zf-RING_2"/>
    <property type="match status" value="1"/>
</dbReference>
<dbReference type="SMART" id="SM00184">
    <property type="entry name" value="RING"/>
    <property type="match status" value="1"/>
</dbReference>
<dbReference type="Gene3D" id="3.30.40.10">
    <property type="entry name" value="Zinc/RING finger domain, C3HC4 (zinc finger)"/>
    <property type="match status" value="1"/>
</dbReference>
<evidence type="ECO:0000259" key="1">
    <source>
        <dbReference type="PROSITE" id="PS50089"/>
    </source>
</evidence>